<evidence type="ECO:0000313" key="18">
    <source>
        <dbReference type="Proteomes" id="UP000630445"/>
    </source>
</evidence>
<keyword evidence="9" id="KW-0735">Signal-anchor</keyword>
<accession>A0A8H6PPV1</accession>
<dbReference type="PANTHER" id="PTHR10859:SF91">
    <property type="entry name" value="DOLICHYL-PHOSPHATE BETA-GLUCOSYLTRANSFERASE"/>
    <property type="match status" value="1"/>
</dbReference>
<dbReference type="SUPFAM" id="SSF53448">
    <property type="entry name" value="Nucleotide-diphospho-sugar transferases"/>
    <property type="match status" value="1"/>
</dbReference>
<dbReference type="GO" id="GO:0006487">
    <property type="term" value="P:protein N-linked glycosylation"/>
    <property type="evidence" value="ECO:0007669"/>
    <property type="project" value="TreeGrafter"/>
</dbReference>
<evidence type="ECO:0000313" key="16">
    <source>
        <dbReference type="EMBL" id="KAF7118770.1"/>
    </source>
</evidence>
<feature type="transmembrane region" description="Helical" evidence="14">
    <location>
        <begin position="24"/>
        <end position="47"/>
    </location>
</feature>
<evidence type="ECO:0000256" key="8">
    <source>
        <dbReference type="ARBA" id="ARBA00022824"/>
    </source>
</evidence>
<dbReference type="AlphaFoldDB" id="A0A8H6PPV1"/>
<feature type="domain" description="Glycosyltransferase 2-like" evidence="15">
    <location>
        <begin position="230"/>
        <end position="314"/>
    </location>
</feature>
<dbReference type="EMBL" id="JACBAD010002059">
    <property type="protein sequence ID" value="KAF7118770.1"/>
    <property type="molecule type" value="Genomic_DNA"/>
</dbReference>
<dbReference type="InterPro" id="IPR035518">
    <property type="entry name" value="DPG_synthase"/>
</dbReference>
<dbReference type="EMBL" id="JACBAF010002292">
    <property type="protein sequence ID" value="KAF7158199.1"/>
    <property type="molecule type" value="Genomic_DNA"/>
</dbReference>
<dbReference type="Proteomes" id="UP000662466">
    <property type="component" value="Unassembled WGS sequence"/>
</dbReference>
<keyword evidence="5" id="KW-0328">Glycosyltransferase</keyword>
<gene>
    <name evidence="16" type="ORF">CNMCM5793_008395</name>
    <name evidence="17" type="ORF">CNMCM6106_004565</name>
</gene>
<evidence type="ECO:0000256" key="13">
    <source>
        <dbReference type="SAM" id="MobiDB-lite"/>
    </source>
</evidence>
<evidence type="ECO:0000256" key="1">
    <source>
        <dbReference type="ARBA" id="ARBA00004389"/>
    </source>
</evidence>
<dbReference type="Proteomes" id="UP000630445">
    <property type="component" value="Unassembled WGS sequence"/>
</dbReference>
<feature type="region of interest" description="Disordered" evidence="13">
    <location>
        <begin position="134"/>
        <end position="177"/>
    </location>
</feature>
<evidence type="ECO:0000256" key="4">
    <source>
        <dbReference type="ARBA" id="ARBA00012583"/>
    </source>
</evidence>
<protein>
    <recommendedName>
        <fullName evidence="4">dolichyl-phosphate beta-glucosyltransferase</fullName>
        <ecNumber evidence="4">2.4.1.117</ecNumber>
    </recommendedName>
</protein>
<dbReference type="PANTHER" id="PTHR10859">
    <property type="entry name" value="GLYCOSYL TRANSFERASE"/>
    <property type="match status" value="1"/>
</dbReference>
<comment type="caution">
    <text evidence="17">The sequence shown here is derived from an EMBL/GenBank/DDBJ whole genome shotgun (WGS) entry which is preliminary data.</text>
</comment>
<evidence type="ECO:0000256" key="10">
    <source>
        <dbReference type="ARBA" id="ARBA00022989"/>
    </source>
</evidence>
<dbReference type="CDD" id="cd04188">
    <property type="entry name" value="DPG_synthase"/>
    <property type="match status" value="1"/>
</dbReference>
<dbReference type="Pfam" id="PF00535">
    <property type="entry name" value="Glycos_transf_2"/>
    <property type="match status" value="1"/>
</dbReference>
<evidence type="ECO:0000313" key="17">
    <source>
        <dbReference type="EMBL" id="KAF7158199.1"/>
    </source>
</evidence>
<dbReference type="InterPro" id="IPR001173">
    <property type="entry name" value="Glyco_trans_2-like"/>
</dbReference>
<organism evidence="17 19">
    <name type="scientific">Aspergillus hiratsukae</name>
    <dbReference type="NCBI Taxonomy" id="1194566"/>
    <lineage>
        <taxon>Eukaryota</taxon>
        <taxon>Fungi</taxon>
        <taxon>Dikarya</taxon>
        <taxon>Ascomycota</taxon>
        <taxon>Pezizomycotina</taxon>
        <taxon>Eurotiomycetes</taxon>
        <taxon>Eurotiomycetidae</taxon>
        <taxon>Eurotiales</taxon>
        <taxon>Aspergillaceae</taxon>
        <taxon>Aspergillus</taxon>
        <taxon>Aspergillus subgen. Fumigati</taxon>
    </lineage>
</organism>
<keyword evidence="7 14" id="KW-0812">Transmembrane</keyword>
<feature type="compositionally biased region" description="Low complexity" evidence="13">
    <location>
        <begin position="157"/>
        <end position="169"/>
    </location>
</feature>
<comment type="catalytic activity">
    <reaction evidence="12">
        <text>a di-trans,poly-cis-dolichyl phosphate + UDP-alpha-D-glucose = a di-trans,poly-cis-dolichyl beta-D-glucosyl phosphate + UDP</text>
        <dbReference type="Rhea" id="RHEA:15401"/>
        <dbReference type="Rhea" id="RHEA-COMP:19498"/>
        <dbReference type="Rhea" id="RHEA-COMP:19502"/>
        <dbReference type="ChEBI" id="CHEBI:57525"/>
        <dbReference type="ChEBI" id="CHEBI:57683"/>
        <dbReference type="ChEBI" id="CHEBI:58223"/>
        <dbReference type="ChEBI" id="CHEBI:58885"/>
        <dbReference type="EC" id="2.4.1.117"/>
    </reaction>
    <physiologicalReaction direction="left-to-right" evidence="12">
        <dbReference type="Rhea" id="RHEA:15402"/>
    </physiologicalReaction>
</comment>
<keyword evidence="6" id="KW-0808">Transferase</keyword>
<evidence type="ECO:0000256" key="6">
    <source>
        <dbReference type="ARBA" id="ARBA00022679"/>
    </source>
</evidence>
<dbReference type="EC" id="2.4.1.117" evidence="4"/>
<evidence type="ECO:0000256" key="14">
    <source>
        <dbReference type="SAM" id="Phobius"/>
    </source>
</evidence>
<dbReference type="GO" id="GO:0005789">
    <property type="term" value="C:endoplasmic reticulum membrane"/>
    <property type="evidence" value="ECO:0007669"/>
    <property type="project" value="UniProtKB-SubCell"/>
</dbReference>
<evidence type="ECO:0000256" key="7">
    <source>
        <dbReference type="ARBA" id="ARBA00022692"/>
    </source>
</evidence>
<evidence type="ECO:0000256" key="11">
    <source>
        <dbReference type="ARBA" id="ARBA00023136"/>
    </source>
</evidence>
<comment type="pathway">
    <text evidence="2">Protein modification; protein glycosylation.</text>
</comment>
<reference evidence="17" key="1">
    <citation type="submission" date="2020-06" db="EMBL/GenBank/DDBJ databases">
        <title>Draft genome sequences of strains closely related to Aspergillus parafelis and Aspergillus hiratsukae.</title>
        <authorList>
            <person name="Dos Santos R.A.C."/>
            <person name="Rivero-Menendez O."/>
            <person name="Steenwyk J.L."/>
            <person name="Mead M.E."/>
            <person name="Goldman G.H."/>
            <person name="Alastruey-Izquierdo A."/>
            <person name="Rokas A."/>
        </authorList>
    </citation>
    <scope>NUCLEOTIDE SEQUENCE</scope>
    <source>
        <strain evidence="16">CNM-CM5793</strain>
        <strain evidence="17">CNM-CM6106</strain>
    </source>
</reference>
<keyword evidence="10 14" id="KW-1133">Transmembrane helix</keyword>
<sequence length="660" mass="73592">MAEESWIGTCVHCTKLLASVPLPVLLAAISATLLGSFVLFYVVLYLVAPEPRKPLPEEKRYRTLSEDGAITKPEQLPCWQDALDRQKRPGRIFDHAHMEKAELFMSLVVPAYNEEDRLAGMLEEAVNYLERMYGTTGTSSTSDKKAGNAVRQRKAANGHANGHATTTAAPNGKVPPGKGWEIIIVSDGSKDKTEEVAFAFARDHQLSLHPKGYSGPWTPTPHEGVHIPPGTIRVVTLAENRGKGGAVTHGMRHVRGQYVVFADADGASKFDDLGKLVTACQDIEDSDGRGVAVGSRAHMVGSEAVVKRSKLRNFLMHSFHLILWLMTPPKTATIKDTQCGFKLFSRASLPYIIPYMHSEGWIFDVEMLMLAEFSDIPVAEVPVGWREVKGSKLNVIRDSIGAISIDFDMLETIAFTSKPGQIGTRRPRNTVPKQSGFFRLPPELRLKIYEYALAVPNEYTDRPLIVVNDRGNTFTSRGQFRALSMCPSWVGQDGTARSLLSVNRQIHDEAEDFLYSRNTLFFLNSFDLSRLGAFLDTLSATARSRIRSVGFEICFFVHSQTGVPKRTLKEYERAGRLLMEKLPQWSGVFFYLDPRFYYPSASVGGRELSARGVLYLATVFGAMRKDLHFFPLPSIHRHVMDEAQRLLRRGSRSAQGRPSL</sequence>
<evidence type="ECO:0000256" key="3">
    <source>
        <dbReference type="ARBA" id="ARBA00006739"/>
    </source>
</evidence>
<dbReference type="OrthoDB" id="3784at2759"/>
<dbReference type="Gene3D" id="3.90.550.10">
    <property type="entry name" value="Spore Coat Polysaccharide Biosynthesis Protein SpsA, Chain A"/>
    <property type="match status" value="1"/>
</dbReference>
<evidence type="ECO:0000256" key="5">
    <source>
        <dbReference type="ARBA" id="ARBA00022676"/>
    </source>
</evidence>
<comment type="similarity">
    <text evidence="3">Belongs to the glycosyltransferase 2 family.</text>
</comment>
<comment type="subcellular location">
    <subcellularLocation>
        <location evidence="1">Endoplasmic reticulum membrane</location>
        <topology evidence="1">Single-pass membrane protein</topology>
    </subcellularLocation>
</comment>
<evidence type="ECO:0000259" key="15">
    <source>
        <dbReference type="Pfam" id="PF00535"/>
    </source>
</evidence>
<evidence type="ECO:0000256" key="9">
    <source>
        <dbReference type="ARBA" id="ARBA00022968"/>
    </source>
</evidence>
<dbReference type="InterPro" id="IPR029044">
    <property type="entry name" value="Nucleotide-diphossugar_trans"/>
</dbReference>
<name>A0A8H6PPV1_9EURO</name>
<dbReference type="GO" id="GO:0004581">
    <property type="term" value="F:dolichyl-phosphate beta-glucosyltransferase activity"/>
    <property type="evidence" value="ECO:0007669"/>
    <property type="project" value="UniProtKB-EC"/>
</dbReference>
<keyword evidence="11 14" id="KW-0472">Membrane</keyword>
<evidence type="ECO:0000256" key="12">
    <source>
        <dbReference type="ARBA" id="ARBA00045097"/>
    </source>
</evidence>
<evidence type="ECO:0000256" key="2">
    <source>
        <dbReference type="ARBA" id="ARBA00004922"/>
    </source>
</evidence>
<proteinExistence type="inferred from homology"/>
<evidence type="ECO:0000313" key="19">
    <source>
        <dbReference type="Proteomes" id="UP000662466"/>
    </source>
</evidence>
<keyword evidence="8" id="KW-0256">Endoplasmic reticulum</keyword>
<keyword evidence="18" id="KW-1185">Reference proteome</keyword>